<comment type="caution">
    <text evidence="2">The sequence shown here is derived from an EMBL/GenBank/DDBJ whole genome shotgun (WGS) entry which is preliminary data.</text>
</comment>
<dbReference type="OrthoDB" id="9784707at2"/>
<dbReference type="GO" id="GO:0005737">
    <property type="term" value="C:cytoplasm"/>
    <property type="evidence" value="ECO:0007669"/>
    <property type="project" value="TreeGrafter"/>
</dbReference>
<dbReference type="Gene3D" id="3.40.630.30">
    <property type="match status" value="1"/>
</dbReference>
<dbReference type="EMBL" id="BFFP01000016">
    <property type="protein sequence ID" value="GBG94698.1"/>
    <property type="molecule type" value="Genomic_DNA"/>
</dbReference>
<feature type="domain" description="N-acetyltransferase" evidence="1">
    <location>
        <begin position="25"/>
        <end position="177"/>
    </location>
</feature>
<name>A0A401IT43_9LACO</name>
<dbReference type="InterPro" id="IPR051908">
    <property type="entry name" value="Ribosomal_N-acetyltransferase"/>
</dbReference>
<dbReference type="PROSITE" id="PS51186">
    <property type="entry name" value="GNAT"/>
    <property type="match status" value="1"/>
</dbReference>
<protein>
    <submittedName>
        <fullName evidence="2">Ribosomal-protein-serine acetyltransferase</fullName>
    </submittedName>
</protein>
<reference evidence="2 3" key="1">
    <citation type="journal article" date="2019" name="Int. J. Syst. Evol. Microbiol.">
        <title>Lactobacillus salitolerans sp. nov., a novel lactic acid bacterium isolated from spent mushroom substrates.</title>
        <authorList>
            <person name="Tohno M."/>
            <person name="Tanizawa Y."/>
            <person name="Kojima Y."/>
            <person name="Sakamoto M."/>
            <person name="Nakamura Y."/>
            <person name="Ohkuma M."/>
            <person name="Kobayashi H."/>
        </authorList>
    </citation>
    <scope>NUCLEOTIDE SEQUENCE [LARGE SCALE GENOMIC DNA]</scope>
    <source>
        <strain evidence="2 3">YK43</strain>
    </source>
</reference>
<evidence type="ECO:0000259" key="1">
    <source>
        <dbReference type="PROSITE" id="PS51186"/>
    </source>
</evidence>
<dbReference type="InterPro" id="IPR000182">
    <property type="entry name" value="GNAT_dom"/>
</dbReference>
<keyword evidence="3" id="KW-1185">Reference proteome</keyword>
<evidence type="ECO:0000313" key="3">
    <source>
        <dbReference type="Proteomes" id="UP000286848"/>
    </source>
</evidence>
<dbReference type="PANTHER" id="PTHR43441">
    <property type="entry name" value="RIBOSOMAL-PROTEIN-SERINE ACETYLTRANSFERASE"/>
    <property type="match status" value="1"/>
</dbReference>
<dbReference type="RefSeq" id="WP_124976346.1">
    <property type="nucleotide sequence ID" value="NZ_BFFP01000016.1"/>
</dbReference>
<sequence length="186" mass="21003">MFTYQIDEEISLALPRPKLDAQPLFELVDESRSELAPWLPWVPKMQAAADEEAFLTTVVQHFATGESLNVVILYQGQTAGMISFNRFNPLAQSTEIGYWLGTKYSHKNIMHRAVAGMCAIGFQDYQVNKIVIEAAVENAPSNQVAKKAGFHLDGTMRANELLADGYHDGNVWSLLRSDWEKREEKR</sequence>
<gene>
    <name evidence="2" type="primary">rimJ</name>
    <name evidence="2" type="ORF">LFYK43_11570</name>
</gene>
<accession>A0A401IT43</accession>
<proteinExistence type="predicted"/>
<dbReference type="SUPFAM" id="SSF55729">
    <property type="entry name" value="Acyl-CoA N-acyltransferases (Nat)"/>
    <property type="match status" value="1"/>
</dbReference>
<keyword evidence="2" id="KW-0808">Transferase</keyword>
<dbReference type="InterPro" id="IPR016181">
    <property type="entry name" value="Acyl_CoA_acyltransferase"/>
</dbReference>
<dbReference type="GO" id="GO:0008999">
    <property type="term" value="F:protein-N-terminal-alanine acetyltransferase activity"/>
    <property type="evidence" value="ECO:0007669"/>
    <property type="project" value="TreeGrafter"/>
</dbReference>
<dbReference type="Pfam" id="PF13302">
    <property type="entry name" value="Acetyltransf_3"/>
    <property type="match status" value="1"/>
</dbReference>
<dbReference type="GO" id="GO:1990189">
    <property type="term" value="F:protein N-terminal-serine acetyltransferase activity"/>
    <property type="evidence" value="ECO:0007669"/>
    <property type="project" value="TreeGrafter"/>
</dbReference>
<dbReference type="PANTHER" id="PTHR43441:SF11">
    <property type="entry name" value="RIBOSOMAL-PROTEIN-SERINE ACETYLTRANSFERASE"/>
    <property type="match status" value="1"/>
</dbReference>
<organism evidence="2 3">
    <name type="scientific">Ligilactobacillus salitolerans</name>
    <dbReference type="NCBI Taxonomy" id="1808352"/>
    <lineage>
        <taxon>Bacteria</taxon>
        <taxon>Bacillati</taxon>
        <taxon>Bacillota</taxon>
        <taxon>Bacilli</taxon>
        <taxon>Lactobacillales</taxon>
        <taxon>Lactobacillaceae</taxon>
        <taxon>Ligilactobacillus</taxon>
    </lineage>
</organism>
<evidence type="ECO:0000313" key="2">
    <source>
        <dbReference type="EMBL" id="GBG94698.1"/>
    </source>
</evidence>
<dbReference type="Proteomes" id="UP000286848">
    <property type="component" value="Unassembled WGS sequence"/>
</dbReference>
<dbReference type="AlphaFoldDB" id="A0A401IT43"/>